<feature type="binding site" evidence="9">
    <location>
        <position position="353"/>
    </location>
    <ligand>
        <name>ATP</name>
        <dbReference type="ChEBI" id="CHEBI:30616"/>
    </ligand>
</feature>
<evidence type="ECO:0000256" key="2">
    <source>
        <dbReference type="ARBA" id="ARBA00005312"/>
    </source>
</evidence>
<dbReference type="InterPro" id="IPR045864">
    <property type="entry name" value="aa-tRNA-synth_II/BPL/LPL"/>
</dbReference>
<dbReference type="SUPFAM" id="SSF50249">
    <property type="entry name" value="Nucleic acid-binding proteins"/>
    <property type="match status" value="1"/>
</dbReference>
<keyword evidence="7 9" id="KW-0648">Protein biosynthesis</keyword>
<accession>A0A1F6E442</accession>
<feature type="binding site" evidence="9">
    <location>
        <position position="360"/>
    </location>
    <ligand>
        <name>L-aspartate</name>
        <dbReference type="ChEBI" id="CHEBI:29991"/>
    </ligand>
</feature>
<dbReference type="SUPFAM" id="SSF55681">
    <property type="entry name" value="Class II aaRS and biotin synthetases"/>
    <property type="match status" value="1"/>
</dbReference>
<comment type="subunit">
    <text evidence="9">Homodimer.</text>
</comment>
<feature type="binding site" evidence="9">
    <location>
        <position position="210"/>
    </location>
    <ligand>
        <name>L-aspartate</name>
        <dbReference type="ChEBI" id="CHEBI:29991"/>
    </ligand>
</feature>
<feature type="binding site" evidence="9">
    <location>
        <begin position="218"/>
        <end position="220"/>
    </location>
    <ligand>
        <name>ATP</name>
        <dbReference type="ChEBI" id="CHEBI:30616"/>
    </ligand>
</feature>
<dbReference type="PRINTS" id="PR01042">
    <property type="entry name" value="TRNASYNTHASP"/>
</dbReference>
<feature type="binding site" evidence="9">
    <location>
        <begin position="401"/>
        <end position="404"/>
    </location>
    <ligand>
        <name>ATP</name>
        <dbReference type="ChEBI" id="CHEBI:30616"/>
    </ligand>
</feature>
<dbReference type="Pfam" id="PF00152">
    <property type="entry name" value="tRNA-synt_2"/>
    <property type="match status" value="1"/>
</dbReference>
<feature type="binding site" evidence="9">
    <location>
        <position position="356"/>
    </location>
    <ligand>
        <name>L-aspartate</name>
        <dbReference type="ChEBI" id="CHEBI:29991"/>
    </ligand>
</feature>
<dbReference type="GO" id="GO:0017101">
    <property type="term" value="C:aminoacyl-tRNA synthetase multienzyme complex"/>
    <property type="evidence" value="ECO:0007669"/>
    <property type="project" value="TreeGrafter"/>
</dbReference>
<dbReference type="InterPro" id="IPR006195">
    <property type="entry name" value="aa-tRNA-synth_II"/>
</dbReference>
<evidence type="ECO:0000256" key="3">
    <source>
        <dbReference type="ARBA" id="ARBA00022490"/>
    </source>
</evidence>
<evidence type="ECO:0000256" key="4">
    <source>
        <dbReference type="ARBA" id="ARBA00022598"/>
    </source>
</evidence>
<evidence type="ECO:0000313" key="12">
    <source>
        <dbReference type="Proteomes" id="UP000177107"/>
    </source>
</evidence>
<dbReference type="AlphaFoldDB" id="A0A1F6E442"/>
<feature type="binding site" evidence="9">
    <location>
        <position position="166"/>
    </location>
    <ligand>
        <name>L-aspartate</name>
        <dbReference type="ChEBI" id="CHEBI:29991"/>
    </ligand>
</feature>
<dbReference type="PANTHER" id="PTHR43450:SF1">
    <property type="entry name" value="ASPARTATE--TRNA LIGASE, CYTOPLASMIC"/>
    <property type="match status" value="1"/>
</dbReference>
<comment type="subcellular location">
    <subcellularLocation>
        <location evidence="1 9">Cytoplasm</location>
    </subcellularLocation>
</comment>
<dbReference type="Gene3D" id="2.40.50.140">
    <property type="entry name" value="Nucleic acid-binding proteins"/>
    <property type="match status" value="1"/>
</dbReference>
<comment type="similarity">
    <text evidence="2 9">Belongs to the class-II aminoacyl-tRNA synthetase family. Type 2 subfamily.</text>
</comment>
<dbReference type="InterPro" id="IPR004365">
    <property type="entry name" value="NA-bd_OB_tRNA"/>
</dbReference>
<comment type="caution">
    <text evidence="9">Lacks conserved residue(s) required for the propagation of feature annotation.</text>
</comment>
<dbReference type="InterPro" id="IPR047089">
    <property type="entry name" value="Asp-tRNA-ligase_1_N"/>
</dbReference>
<evidence type="ECO:0000256" key="9">
    <source>
        <dbReference type="HAMAP-Rule" id="MF_02075"/>
    </source>
</evidence>
<dbReference type="EMBL" id="MFLM01000009">
    <property type="protein sequence ID" value="OGG68411.1"/>
    <property type="molecule type" value="Genomic_DNA"/>
</dbReference>
<protein>
    <recommendedName>
        <fullName evidence="9">Aspartate--tRNA ligase</fullName>
        <ecNumber evidence="9">6.1.1.12</ecNumber>
    </recommendedName>
    <alternativeName>
        <fullName evidence="9">Aspartyl-tRNA synthetase</fullName>
        <shortName evidence="9">AspRS</shortName>
    </alternativeName>
</protein>
<dbReference type="InterPro" id="IPR012340">
    <property type="entry name" value="NA-bd_OB-fold"/>
</dbReference>
<evidence type="ECO:0000256" key="1">
    <source>
        <dbReference type="ARBA" id="ARBA00004496"/>
    </source>
</evidence>
<comment type="caution">
    <text evidence="11">The sequence shown here is derived from an EMBL/GenBank/DDBJ whole genome shotgun (WGS) entry which is preliminary data.</text>
</comment>
<feature type="binding site" evidence="9">
    <location>
        <begin position="210"/>
        <end position="212"/>
    </location>
    <ligand>
        <name>ATP</name>
        <dbReference type="ChEBI" id="CHEBI:30616"/>
    </ligand>
</feature>
<reference evidence="11 12" key="1">
    <citation type="journal article" date="2016" name="Nat. Commun.">
        <title>Thousands of microbial genomes shed light on interconnected biogeochemical processes in an aquifer system.</title>
        <authorList>
            <person name="Anantharaman K."/>
            <person name="Brown C.T."/>
            <person name="Hug L.A."/>
            <person name="Sharon I."/>
            <person name="Castelle C.J."/>
            <person name="Probst A.J."/>
            <person name="Thomas B.C."/>
            <person name="Singh A."/>
            <person name="Wilkins M.J."/>
            <person name="Karaoz U."/>
            <person name="Brodie E.L."/>
            <person name="Williams K.H."/>
            <person name="Hubbard S.S."/>
            <person name="Banfield J.F."/>
        </authorList>
    </citation>
    <scope>NUCLEOTIDE SEQUENCE [LARGE SCALE GENOMIC DNA]</scope>
</reference>
<dbReference type="GO" id="GO:0004815">
    <property type="term" value="F:aspartate-tRNA ligase activity"/>
    <property type="evidence" value="ECO:0007669"/>
    <property type="project" value="UniProtKB-UniRule"/>
</dbReference>
<dbReference type="CDD" id="cd04317">
    <property type="entry name" value="EcAspRS_like_N"/>
    <property type="match status" value="1"/>
</dbReference>
<dbReference type="GO" id="GO:0005829">
    <property type="term" value="C:cytosol"/>
    <property type="evidence" value="ECO:0007669"/>
    <property type="project" value="TreeGrafter"/>
</dbReference>
<dbReference type="InterPro" id="IPR004523">
    <property type="entry name" value="Asp-tRNA_synthase_2"/>
</dbReference>
<evidence type="ECO:0000313" key="11">
    <source>
        <dbReference type="EMBL" id="OGG68411.1"/>
    </source>
</evidence>
<dbReference type="GO" id="GO:0006422">
    <property type="term" value="P:aspartyl-tRNA aminoacylation"/>
    <property type="evidence" value="ECO:0007669"/>
    <property type="project" value="UniProtKB-UniRule"/>
</dbReference>
<evidence type="ECO:0000259" key="10">
    <source>
        <dbReference type="PROSITE" id="PS50862"/>
    </source>
</evidence>
<dbReference type="GO" id="GO:0003723">
    <property type="term" value="F:RNA binding"/>
    <property type="evidence" value="ECO:0007669"/>
    <property type="project" value="TreeGrafter"/>
</dbReference>
<name>A0A1F6E442_9BACT</name>
<keyword evidence="3 9" id="KW-0963">Cytoplasm</keyword>
<dbReference type="PANTHER" id="PTHR43450">
    <property type="entry name" value="ASPARTYL-TRNA SYNTHETASE"/>
    <property type="match status" value="1"/>
</dbReference>
<proteinExistence type="inferred from homology"/>
<feature type="region of interest" description="Aspartate" evidence="9">
    <location>
        <begin position="189"/>
        <end position="192"/>
    </location>
</feature>
<evidence type="ECO:0000256" key="6">
    <source>
        <dbReference type="ARBA" id="ARBA00022840"/>
    </source>
</evidence>
<dbReference type="Proteomes" id="UP000177107">
    <property type="component" value="Unassembled WGS sequence"/>
</dbReference>
<dbReference type="GO" id="GO:0005524">
    <property type="term" value="F:ATP binding"/>
    <property type="evidence" value="ECO:0007669"/>
    <property type="project" value="UniProtKB-UniRule"/>
</dbReference>
<sequence length="440" mass="49063">MQRTLVGELGGQVGKTVSISGWVDVRRDHGKLIFFDIRDRSGKVQAVCSGAILADAEKLRPEWVVTLEGIVNERPEKMRVDGQNGNIELAVAKIAVLAKAAELPFDLSADLNLDTYLDNLPLTLRTPLARGVFNIQATVVEAFRETLREQGFIEFQAPALVGADVEGGAASFAVDYYYGKKAFLATSPQLYKQIMVGTLERVFATPKVFRGEKHATTRHLSEYSSLDFEMGFIKDHIEVMAVIESVVRAMVGAVTSKHADFFTARGVQLPLVPEQPFPVMKLREAQKILGAGEEPDLEPEQERAICEWAKKEHGSDFIFITHYPVAKRPFYTYEDENNPGYTKSFDLLFRGLEITTGGQRIHEYDTLVAAAKAKGLDPDKFSFYLQAFKYGMPPHGGSATGLERFTARMLELPNVKEATLFPRDLNRIDILLHESDTVEE</sequence>
<comment type="function">
    <text evidence="9">Catalyzes the attachment of L-aspartate to tRNA(Asp) in a two-step reaction: L-aspartate is first activated by ATP to form Asp-AMP and then transferred to the acceptor end of tRNA(Asp).</text>
</comment>
<dbReference type="Gene3D" id="3.30.930.10">
    <property type="entry name" value="Bira Bifunctional Protein, Domain 2"/>
    <property type="match status" value="1"/>
</dbReference>
<organism evidence="11 12">
    <name type="scientific">Candidatus Kaiserbacteria bacterium RIFCSPHIGHO2_02_FULL_56_30</name>
    <dbReference type="NCBI Taxonomy" id="1798499"/>
    <lineage>
        <taxon>Bacteria</taxon>
        <taxon>Candidatus Kaiseribacteriota</taxon>
    </lineage>
</organism>
<evidence type="ECO:0000256" key="7">
    <source>
        <dbReference type="ARBA" id="ARBA00022917"/>
    </source>
</evidence>
<keyword evidence="8 9" id="KW-0030">Aminoacyl-tRNA synthetase</keyword>
<evidence type="ECO:0000256" key="5">
    <source>
        <dbReference type="ARBA" id="ARBA00022741"/>
    </source>
</evidence>
<dbReference type="InterPro" id="IPR002312">
    <property type="entry name" value="Asp/Asn-tRNA-synth_IIb"/>
</dbReference>
<evidence type="ECO:0000256" key="8">
    <source>
        <dbReference type="ARBA" id="ARBA00023146"/>
    </source>
</evidence>
<dbReference type="NCBIfam" id="NF003483">
    <property type="entry name" value="PRK05159.1"/>
    <property type="match status" value="1"/>
</dbReference>
<dbReference type="HAMAP" id="MF_02075">
    <property type="entry name" value="Asp_tRNA_synth_type2"/>
    <property type="match status" value="1"/>
</dbReference>
<comment type="catalytic activity">
    <reaction evidence="9">
        <text>tRNA(Asp) + L-aspartate + ATP = L-aspartyl-tRNA(Asp) + AMP + diphosphate</text>
        <dbReference type="Rhea" id="RHEA:19649"/>
        <dbReference type="Rhea" id="RHEA-COMP:9660"/>
        <dbReference type="Rhea" id="RHEA-COMP:9678"/>
        <dbReference type="ChEBI" id="CHEBI:29991"/>
        <dbReference type="ChEBI" id="CHEBI:30616"/>
        <dbReference type="ChEBI" id="CHEBI:33019"/>
        <dbReference type="ChEBI" id="CHEBI:78442"/>
        <dbReference type="ChEBI" id="CHEBI:78516"/>
        <dbReference type="ChEBI" id="CHEBI:456215"/>
        <dbReference type="EC" id="6.1.1.12"/>
    </reaction>
</comment>
<feature type="domain" description="Aminoacyl-transfer RNA synthetases class-II family profile" evidence="10">
    <location>
        <begin position="133"/>
        <end position="422"/>
    </location>
</feature>
<keyword evidence="5 9" id="KW-0547">Nucleotide-binding</keyword>
<dbReference type="EC" id="6.1.1.12" evidence="9"/>
<dbReference type="Pfam" id="PF01336">
    <property type="entry name" value="tRNA_anti-codon"/>
    <property type="match status" value="1"/>
</dbReference>
<keyword evidence="4 9" id="KW-0436">Ligase</keyword>
<dbReference type="PROSITE" id="PS50862">
    <property type="entry name" value="AA_TRNA_LIGASE_II"/>
    <property type="match status" value="1"/>
</dbReference>
<keyword evidence="6 9" id="KW-0067">ATP-binding</keyword>
<dbReference type="STRING" id="1798499.A3C95_01760"/>
<gene>
    <name evidence="9" type="primary">aspS</name>
    <name evidence="11" type="ORF">A3C95_01760</name>
</gene>
<dbReference type="InterPro" id="IPR004364">
    <property type="entry name" value="Aa-tRNA-synt_II"/>
</dbReference>